<reference evidence="4" key="1">
    <citation type="submission" date="2016-10" db="EMBL/GenBank/DDBJ databases">
        <authorList>
            <person name="Varghese N."/>
            <person name="Submissions S."/>
        </authorList>
    </citation>
    <scope>NUCLEOTIDE SEQUENCE [LARGE SCALE GENOMIC DNA]</scope>
    <source>
        <strain evidence="4">CGMCC 4.6825</strain>
    </source>
</reference>
<dbReference type="RefSeq" id="WP_075001145.1">
    <property type="nucleotide sequence ID" value="NZ_FOGO01000007.1"/>
</dbReference>
<feature type="region of interest" description="Disordered" evidence="1">
    <location>
        <begin position="60"/>
        <end position="92"/>
    </location>
</feature>
<gene>
    <name evidence="3" type="ORF">SAMN05421870_107226</name>
</gene>
<keyword evidence="4" id="KW-1185">Reference proteome</keyword>
<organism evidence="3 4">
    <name type="scientific">Streptomyces qinglanensis</name>
    <dbReference type="NCBI Taxonomy" id="943816"/>
    <lineage>
        <taxon>Bacteria</taxon>
        <taxon>Bacillati</taxon>
        <taxon>Actinomycetota</taxon>
        <taxon>Actinomycetes</taxon>
        <taxon>Kitasatosporales</taxon>
        <taxon>Streptomycetaceae</taxon>
        <taxon>Streptomyces</taxon>
    </lineage>
</organism>
<dbReference type="OrthoDB" id="491589at2"/>
<proteinExistence type="predicted"/>
<dbReference type="AlphaFoldDB" id="A0A1H9U2D6"/>
<feature type="domain" description="DUF4429" evidence="2">
    <location>
        <begin position="26"/>
        <end position="102"/>
    </location>
</feature>
<evidence type="ECO:0000313" key="4">
    <source>
        <dbReference type="Proteomes" id="UP000182841"/>
    </source>
</evidence>
<evidence type="ECO:0000313" key="3">
    <source>
        <dbReference type="EMBL" id="SES03337.1"/>
    </source>
</evidence>
<evidence type="ECO:0000256" key="1">
    <source>
        <dbReference type="SAM" id="MobiDB-lite"/>
    </source>
</evidence>
<accession>A0A1H9U2D6</accession>
<name>A0A1H9U2D6_9ACTN</name>
<dbReference type="EMBL" id="FOGO01000007">
    <property type="protein sequence ID" value="SES03337.1"/>
    <property type="molecule type" value="Genomic_DNA"/>
</dbReference>
<evidence type="ECO:0000259" key="2">
    <source>
        <dbReference type="Pfam" id="PF14472"/>
    </source>
</evidence>
<dbReference type="InterPro" id="IPR027860">
    <property type="entry name" value="DUF4429"/>
</dbReference>
<dbReference type="Pfam" id="PF14472">
    <property type="entry name" value="DUF4429"/>
    <property type="match status" value="1"/>
</dbReference>
<protein>
    <recommendedName>
        <fullName evidence="2">DUF4429 domain-containing protein</fullName>
    </recommendedName>
</protein>
<dbReference type="Proteomes" id="UP000182841">
    <property type="component" value="Unassembled WGS sequence"/>
</dbReference>
<sequence length="109" mass="11747">MEVKGVQGTIRYEDGWITITKKEIGQQAREFRIRAADVTGTRLKPGTWATHGYVQFVLPGSAPAPEKGGALTGGRPPQSDPHSLSIPRRSNDAAQKLVAAVEQERGISP</sequence>